<reference evidence="2" key="1">
    <citation type="submission" date="2025-08" db="UniProtKB">
        <authorList>
            <consortium name="RefSeq"/>
        </authorList>
    </citation>
    <scope>IDENTIFICATION</scope>
    <source>
        <strain evidence="2">Tuebingen</strain>
        <tissue evidence="2">Fibroblasts and whole tissue</tissue>
    </source>
</reference>
<evidence type="ECO:0000313" key="2">
    <source>
        <dbReference type="RefSeq" id="XP_073810341.1"/>
    </source>
</evidence>
<accession>A0AC58JV28</accession>
<evidence type="ECO:0000313" key="1">
    <source>
        <dbReference type="Proteomes" id="UP000000437"/>
    </source>
</evidence>
<sequence length="130" mass="15027">MNIFDHYEVGNLLGQGGFGAVYEGRRVKDQYKPWSDGCLPMEVALLILANEGTRILQIIQLLDWNDKGDYYIMVLERPDPCKDLFNFFQTHGGRLDEELAQLVMWQAITATYVSCQRGVFHRDIKQENLL</sequence>
<keyword evidence="2" id="KW-0418">Kinase</keyword>
<proteinExistence type="predicted"/>
<protein>
    <submittedName>
        <fullName evidence="2">Serine/threonine-protein kinase pim-1 isoform X2</fullName>
    </submittedName>
</protein>
<dbReference type="Proteomes" id="UP000000437">
    <property type="component" value="Chromosome 6"/>
</dbReference>
<keyword evidence="2" id="KW-0808">Transferase</keyword>
<name>A0AC58JV28_DANRE</name>
<keyword evidence="1" id="KW-1185">Reference proteome</keyword>
<organism evidence="1 2">
    <name type="scientific">Danio rerio</name>
    <name type="common">Zebrafish</name>
    <name type="synonym">Brachydanio rerio</name>
    <dbReference type="NCBI Taxonomy" id="7955"/>
    <lineage>
        <taxon>Eukaryota</taxon>
        <taxon>Metazoa</taxon>
        <taxon>Chordata</taxon>
        <taxon>Craniata</taxon>
        <taxon>Vertebrata</taxon>
        <taxon>Euteleostomi</taxon>
        <taxon>Actinopterygii</taxon>
        <taxon>Neopterygii</taxon>
        <taxon>Teleostei</taxon>
        <taxon>Ostariophysi</taxon>
        <taxon>Cypriniformes</taxon>
        <taxon>Danionidae</taxon>
        <taxon>Danioninae</taxon>
        <taxon>Danio</taxon>
    </lineage>
</organism>
<dbReference type="RefSeq" id="XP_073810341.1">
    <property type="nucleotide sequence ID" value="XM_073954240.1"/>
</dbReference>
<gene>
    <name evidence="2" type="primary">LOC103911238</name>
</gene>